<dbReference type="HOGENOM" id="CLU_891118_0_0_14"/>
<feature type="coiled-coil region" evidence="1">
    <location>
        <begin position="268"/>
        <end position="317"/>
    </location>
</feature>
<dbReference type="OrthoDB" id="389470at2"/>
<proteinExistence type="predicted"/>
<protein>
    <recommendedName>
        <fullName evidence="6">Transmembrane protein</fullName>
    </recommendedName>
</protein>
<evidence type="ECO:0000313" key="4">
    <source>
        <dbReference type="EMBL" id="AHI52563.1"/>
    </source>
</evidence>
<dbReference type="KEGG" id="scq:SCULI_v1c02220"/>
<sequence>MADTNTTLQVEQKTKKKKKAKKEKDPNKLGFFKSIGLNNFKKTNGVLMFLVLIFRLIMVVYWIAAPVLLAFAFYYDQGVRNLFFYLIFIFFDETHIDETGAVVPTYDETFANTIALSVAPIIWFLSVLIIGLGILRPFIKKGEWRQRAYLSFNFFFWPILMLSLLFGLKYLIPYLPSGPESISQGVYYPRYTYWLNAKNTFSPFSGWSIVFQVINYILIAFAIFIAFEAHLIKKLKLDYSDFYKREFKEKSLVNQVIEGRLEFGEHDGKDLKAEIKKLRTDLDMEEKERKMAAYLAAQDEKKTLKEAKKNAKNKKNTKSQG</sequence>
<dbReference type="AlphaFoldDB" id="W6A613"/>
<feature type="transmembrane region" description="Helical" evidence="3">
    <location>
        <begin position="46"/>
        <end position="75"/>
    </location>
</feature>
<keyword evidence="3" id="KW-0812">Transmembrane</keyword>
<evidence type="ECO:0000256" key="2">
    <source>
        <dbReference type="SAM" id="MobiDB-lite"/>
    </source>
</evidence>
<evidence type="ECO:0000256" key="1">
    <source>
        <dbReference type="SAM" id="Coils"/>
    </source>
</evidence>
<feature type="region of interest" description="Disordered" evidence="2">
    <location>
        <begin position="1"/>
        <end position="22"/>
    </location>
</feature>
<dbReference type="STRING" id="1276246.SCULI_v1c02220"/>
<gene>
    <name evidence="4" type="ORF">SCULI_v1c02220</name>
</gene>
<evidence type="ECO:0000313" key="5">
    <source>
        <dbReference type="Proteomes" id="UP000019267"/>
    </source>
</evidence>
<feature type="transmembrane region" description="Helical" evidence="3">
    <location>
        <begin position="114"/>
        <end position="135"/>
    </location>
</feature>
<evidence type="ECO:0000256" key="3">
    <source>
        <dbReference type="SAM" id="Phobius"/>
    </source>
</evidence>
<name>W6A613_9MOLU</name>
<keyword evidence="3" id="KW-1133">Transmembrane helix</keyword>
<dbReference type="PATRIC" id="fig|1276246.3.peg.221"/>
<accession>W6A613</accession>
<evidence type="ECO:0008006" key="6">
    <source>
        <dbReference type="Google" id="ProtNLM"/>
    </source>
</evidence>
<reference evidence="4 5" key="1">
    <citation type="journal article" date="2014" name="Genome Biol. Evol.">
        <title>Molecular evolution of the substrate utilization strategies and putative virulence factors in mosquito-associated Spiroplasma species.</title>
        <authorList>
            <person name="Chang T.H."/>
            <person name="Lo W.S."/>
            <person name="Ku C."/>
            <person name="Chen L.L."/>
            <person name="Kuo C.H."/>
        </authorList>
    </citation>
    <scope>NUCLEOTIDE SEQUENCE [LARGE SCALE GENOMIC DNA]</scope>
    <source>
        <strain evidence="4">AES-1</strain>
    </source>
</reference>
<dbReference type="Proteomes" id="UP000019267">
    <property type="component" value="Chromosome"/>
</dbReference>
<feature type="transmembrane region" description="Helical" evidence="3">
    <location>
        <begin position="147"/>
        <end position="172"/>
    </location>
</feature>
<dbReference type="RefSeq" id="WP_025362805.1">
    <property type="nucleotide sequence ID" value="NZ_CP006681.1"/>
</dbReference>
<keyword evidence="5" id="KW-1185">Reference proteome</keyword>
<keyword evidence="1" id="KW-0175">Coiled coil</keyword>
<feature type="compositionally biased region" description="Polar residues" evidence="2">
    <location>
        <begin position="1"/>
        <end position="11"/>
    </location>
</feature>
<dbReference type="EMBL" id="CP006681">
    <property type="protein sequence ID" value="AHI52563.1"/>
    <property type="molecule type" value="Genomic_DNA"/>
</dbReference>
<organism evidence="4 5">
    <name type="scientific">Spiroplasma culicicola AES-1</name>
    <dbReference type="NCBI Taxonomy" id="1276246"/>
    <lineage>
        <taxon>Bacteria</taxon>
        <taxon>Bacillati</taxon>
        <taxon>Mycoplasmatota</taxon>
        <taxon>Mollicutes</taxon>
        <taxon>Entomoplasmatales</taxon>
        <taxon>Spiroplasmataceae</taxon>
        <taxon>Spiroplasma</taxon>
    </lineage>
</organism>
<keyword evidence="3" id="KW-0472">Membrane</keyword>
<feature type="transmembrane region" description="Helical" evidence="3">
    <location>
        <begin position="204"/>
        <end position="227"/>
    </location>
</feature>